<evidence type="ECO:0000313" key="2">
    <source>
        <dbReference type="EMBL" id="VTT67255.1"/>
    </source>
</evidence>
<feature type="region of interest" description="Disordered" evidence="1">
    <location>
        <begin position="27"/>
        <end position="92"/>
    </location>
</feature>
<gene>
    <name evidence="2" type="ORF">C2S_6857</name>
</gene>
<feature type="compositionally biased region" description="Polar residues" evidence="1">
    <location>
        <begin position="33"/>
        <end position="43"/>
    </location>
</feature>
<name>A0A9Q9U9D2_FUSFU</name>
<feature type="non-terminal residue" evidence="2">
    <location>
        <position position="1"/>
    </location>
</feature>
<sequence>PIADAEALRTDRPGAFDEQLASATLAKYDESTTKSMTSHSSLQRQRRDNKTLEDNGLKPRTRRQLANRSQPIPSGFQRVAPTAPCPTLTDTTRLNSSLVGGHTSIMGMDGTSTNTAPAAYARSQWNIAKSMLVCIVGLSL</sequence>
<protein>
    <submittedName>
        <fullName evidence="2">Uncharacterized protein</fullName>
    </submittedName>
</protein>
<proteinExistence type="predicted"/>
<evidence type="ECO:0000313" key="3">
    <source>
        <dbReference type="Proteomes" id="UP000760494"/>
    </source>
</evidence>
<comment type="caution">
    <text evidence="2">The sequence shown here is derived from an EMBL/GenBank/DDBJ whole genome shotgun (WGS) entry which is preliminary data.</text>
</comment>
<feature type="compositionally biased region" description="Basic and acidic residues" evidence="1">
    <location>
        <begin position="45"/>
        <end position="57"/>
    </location>
</feature>
<reference evidence="2" key="1">
    <citation type="submission" date="2019-05" db="EMBL/GenBank/DDBJ databases">
        <authorList>
            <person name="Piombo E."/>
        </authorList>
    </citation>
    <scope>NUCLEOTIDE SEQUENCE</scope>
    <source>
        <strain evidence="2">C2S</strain>
    </source>
</reference>
<dbReference type="AlphaFoldDB" id="A0A9Q9U9D2"/>
<evidence type="ECO:0000256" key="1">
    <source>
        <dbReference type="SAM" id="MobiDB-lite"/>
    </source>
</evidence>
<organism evidence="2 3">
    <name type="scientific">Fusarium fujikuroi</name>
    <name type="common">Bakanae and foot rot disease fungus</name>
    <name type="synonym">Gibberella fujikuroi</name>
    <dbReference type="NCBI Taxonomy" id="5127"/>
    <lineage>
        <taxon>Eukaryota</taxon>
        <taxon>Fungi</taxon>
        <taxon>Dikarya</taxon>
        <taxon>Ascomycota</taxon>
        <taxon>Pezizomycotina</taxon>
        <taxon>Sordariomycetes</taxon>
        <taxon>Hypocreomycetidae</taxon>
        <taxon>Hypocreales</taxon>
        <taxon>Nectriaceae</taxon>
        <taxon>Fusarium</taxon>
        <taxon>Fusarium fujikuroi species complex</taxon>
    </lineage>
</organism>
<dbReference type="EMBL" id="CABFJX010000201">
    <property type="protein sequence ID" value="VTT67255.1"/>
    <property type="molecule type" value="Genomic_DNA"/>
</dbReference>
<dbReference type="Proteomes" id="UP000760494">
    <property type="component" value="Unassembled WGS sequence"/>
</dbReference>
<accession>A0A9Q9U9D2</accession>